<evidence type="ECO:0000256" key="1">
    <source>
        <dbReference type="SAM" id="Phobius"/>
    </source>
</evidence>
<dbReference type="STRING" id="54914.AV540_01525"/>
<evidence type="ECO:0000313" key="2">
    <source>
        <dbReference type="EMBL" id="GEB32054.1"/>
    </source>
</evidence>
<name>A0A4Y3PEY5_BREPA</name>
<gene>
    <name evidence="2" type="ORF">BPA01_16340</name>
</gene>
<dbReference type="RefSeq" id="WP_122966285.1">
    <property type="nucleotide sequence ID" value="NZ_BJMH01000006.1"/>
</dbReference>
<protein>
    <submittedName>
        <fullName evidence="2">Uncharacterized protein</fullName>
    </submittedName>
</protein>
<proteinExistence type="predicted"/>
<keyword evidence="1" id="KW-1133">Transmembrane helix</keyword>
<organism evidence="2 3">
    <name type="scientific">Brevibacillus parabrevis</name>
    <dbReference type="NCBI Taxonomy" id="54914"/>
    <lineage>
        <taxon>Bacteria</taxon>
        <taxon>Bacillati</taxon>
        <taxon>Bacillota</taxon>
        <taxon>Bacilli</taxon>
        <taxon>Bacillales</taxon>
        <taxon>Paenibacillaceae</taxon>
        <taxon>Brevibacillus</taxon>
    </lineage>
</organism>
<reference evidence="2 3" key="1">
    <citation type="submission" date="2019-06" db="EMBL/GenBank/DDBJ databases">
        <title>Whole genome shotgun sequence of Brevibacillus parabrevis NBRC 12334.</title>
        <authorList>
            <person name="Hosoyama A."/>
            <person name="Uohara A."/>
            <person name="Ohji S."/>
            <person name="Ichikawa N."/>
        </authorList>
    </citation>
    <scope>NUCLEOTIDE SEQUENCE [LARGE SCALE GENOMIC DNA]</scope>
    <source>
        <strain evidence="2 3">NBRC 12334</strain>
    </source>
</reference>
<keyword evidence="3" id="KW-1185">Reference proteome</keyword>
<accession>A0A4Y3PEY5</accession>
<dbReference type="AlphaFoldDB" id="A0A4Y3PEY5"/>
<sequence>MKRKWRIVLIAVFIALAVGISYYSFFYQEHFMRSAEGVFLSNEYEEKYKQVIREITVNKTKYDTLLVKHEINLDGGSLTFELFDPNNRLVQSGEVTKDQIYAEKLEVTPIKGKWRVQYHTNKDTNGKYIISLESAE</sequence>
<evidence type="ECO:0000313" key="3">
    <source>
        <dbReference type="Proteomes" id="UP000316882"/>
    </source>
</evidence>
<keyword evidence="1" id="KW-0472">Membrane</keyword>
<dbReference type="EMBL" id="BJMH01000006">
    <property type="protein sequence ID" value="GEB32054.1"/>
    <property type="molecule type" value="Genomic_DNA"/>
</dbReference>
<feature type="transmembrane region" description="Helical" evidence="1">
    <location>
        <begin position="7"/>
        <end position="26"/>
    </location>
</feature>
<comment type="caution">
    <text evidence="2">The sequence shown here is derived from an EMBL/GenBank/DDBJ whole genome shotgun (WGS) entry which is preliminary data.</text>
</comment>
<dbReference type="Proteomes" id="UP000316882">
    <property type="component" value="Unassembled WGS sequence"/>
</dbReference>
<keyword evidence="1" id="KW-0812">Transmembrane</keyword>